<dbReference type="Proteomes" id="UP001303946">
    <property type="component" value="Chromosome"/>
</dbReference>
<organism evidence="2 3">
    <name type="scientific">Piscinibacter gummiphilus</name>
    <dbReference type="NCBI Taxonomy" id="946333"/>
    <lineage>
        <taxon>Bacteria</taxon>
        <taxon>Pseudomonadati</taxon>
        <taxon>Pseudomonadota</taxon>
        <taxon>Betaproteobacteria</taxon>
        <taxon>Burkholderiales</taxon>
        <taxon>Sphaerotilaceae</taxon>
        <taxon>Piscinibacter</taxon>
    </lineage>
</organism>
<evidence type="ECO:0000256" key="1">
    <source>
        <dbReference type="SAM" id="SignalP"/>
    </source>
</evidence>
<feature type="chain" id="PRO_5046330915" evidence="1">
    <location>
        <begin position="28"/>
        <end position="183"/>
    </location>
</feature>
<sequence>MRSFLLALLVVGVVSGGMAGAMTPVHAEHNPKSHTHSGYSGMESRAIKALSSEQIADLHEGRGMGASLPAELNGVPGPLHVLQLREPLKVTPPQAAQLERITAAMREQAQSLGRQVVEAESRLDRAFASGAADEALVRESAARIGELQGQLRAVHLVAHLQTKALLSQEQVVAYNQLRGYTRQ</sequence>
<dbReference type="RefSeq" id="WP_316698131.1">
    <property type="nucleotide sequence ID" value="NZ_CP136336.1"/>
</dbReference>
<evidence type="ECO:0000313" key="2">
    <source>
        <dbReference type="EMBL" id="WOB05968.1"/>
    </source>
</evidence>
<feature type="signal peptide" evidence="1">
    <location>
        <begin position="1"/>
        <end position="27"/>
    </location>
</feature>
<proteinExistence type="predicted"/>
<reference evidence="2 3" key="1">
    <citation type="submission" date="2023-10" db="EMBL/GenBank/DDBJ databases">
        <title>Bacteria for the degradation of biodegradable plastic PBAT(Polybutylene adipate terephthalate).</title>
        <authorList>
            <person name="Weon H.-Y."/>
            <person name="Yeon J."/>
        </authorList>
    </citation>
    <scope>NUCLEOTIDE SEQUENCE [LARGE SCALE GENOMIC DNA]</scope>
    <source>
        <strain evidence="2 3">SBD 7-3</strain>
    </source>
</reference>
<accession>A0ABZ0CSW6</accession>
<dbReference type="Gene3D" id="1.20.120.1490">
    <property type="match status" value="1"/>
</dbReference>
<dbReference type="Pfam" id="PF07813">
    <property type="entry name" value="LTXXQ"/>
    <property type="match status" value="1"/>
</dbReference>
<protein>
    <submittedName>
        <fullName evidence="2">Spy/CpxP family protein refolding chaperone</fullName>
    </submittedName>
</protein>
<keyword evidence="1" id="KW-0732">Signal</keyword>
<evidence type="ECO:0000313" key="3">
    <source>
        <dbReference type="Proteomes" id="UP001303946"/>
    </source>
</evidence>
<name>A0ABZ0CSW6_9BURK</name>
<gene>
    <name evidence="2" type="ORF">RXV79_13660</name>
</gene>
<dbReference type="InterPro" id="IPR012899">
    <property type="entry name" value="LTXXQ"/>
</dbReference>
<keyword evidence="3" id="KW-1185">Reference proteome</keyword>
<dbReference type="EMBL" id="CP136336">
    <property type="protein sequence ID" value="WOB05968.1"/>
    <property type="molecule type" value="Genomic_DNA"/>
</dbReference>